<keyword evidence="3" id="KW-0813">Transport</keyword>
<feature type="transmembrane region" description="Helical" evidence="8">
    <location>
        <begin position="232"/>
        <end position="260"/>
    </location>
</feature>
<dbReference type="Pfam" id="PF01032">
    <property type="entry name" value="FecCD"/>
    <property type="match status" value="1"/>
</dbReference>
<comment type="caution">
    <text evidence="9">The sequence shown here is derived from an EMBL/GenBank/DDBJ whole genome shotgun (WGS) entry which is preliminary data.</text>
</comment>
<evidence type="ECO:0000256" key="3">
    <source>
        <dbReference type="ARBA" id="ARBA00022448"/>
    </source>
</evidence>
<evidence type="ECO:0000256" key="7">
    <source>
        <dbReference type="ARBA" id="ARBA00023136"/>
    </source>
</evidence>
<evidence type="ECO:0000313" key="10">
    <source>
        <dbReference type="Proteomes" id="UP000247459"/>
    </source>
</evidence>
<evidence type="ECO:0000256" key="2">
    <source>
        <dbReference type="ARBA" id="ARBA00007935"/>
    </source>
</evidence>
<dbReference type="Proteomes" id="UP000247459">
    <property type="component" value="Unassembled WGS sequence"/>
</dbReference>
<gene>
    <name evidence="9" type="ORF">PIL02S_06777</name>
</gene>
<keyword evidence="6 8" id="KW-1133">Transmembrane helix</keyword>
<evidence type="ECO:0000256" key="4">
    <source>
        <dbReference type="ARBA" id="ARBA00022475"/>
    </source>
</evidence>
<dbReference type="FunFam" id="1.10.3470.10:FF:000001">
    <property type="entry name" value="Vitamin B12 ABC transporter permease BtuC"/>
    <property type="match status" value="1"/>
</dbReference>
<keyword evidence="4" id="KW-1003">Cell membrane</keyword>
<keyword evidence="5 8" id="KW-0812">Transmembrane</keyword>
<feature type="transmembrane region" description="Helical" evidence="8">
    <location>
        <begin position="116"/>
        <end position="135"/>
    </location>
</feature>
<feature type="transmembrane region" description="Helical" evidence="8">
    <location>
        <begin position="90"/>
        <end position="110"/>
    </location>
</feature>
<evidence type="ECO:0000256" key="1">
    <source>
        <dbReference type="ARBA" id="ARBA00004651"/>
    </source>
</evidence>
<dbReference type="CDD" id="cd06550">
    <property type="entry name" value="TM_ABC_iron-siderophores_like"/>
    <property type="match status" value="1"/>
</dbReference>
<dbReference type="GO" id="GO:0022857">
    <property type="term" value="F:transmembrane transporter activity"/>
    <property type="evidence" value="ECO:0007669"/>
    <property type="project" value="InterPro"/>
</dbReference>
<dbReference type="InterPro" id="IPR037294">
    <property type="entry name" value="ABC_BtuC-like"/>
</dbReference>
<dbReference type="InterPro" id="IPR000522">
    <property type="entry name" value="ABC_transptr_permease_BtuC"/>
</dbReference>
<evidence type="ECO:0000256" key="6">
    <source>
        <dbReference type="ARBA" id="ARBA00022989"/>
    </source>
</evidence>
<dbReference type="PANTHER" id="PTHR30472">
    <property type="entry name" value="FERRIC ENTEROBACTIN TRANSPORT SYSTEM PERMEASE PROTEIN"/>
    <property type="match status" value="1"/>
</dbReference>
<dbReference type="GO" id="GO:0033214">
    <property type="term" value="P:siderophore-iron import into cell"/>
    <property type="evidence" value="ECO:0007669"/>
    <property type="project" value="TreeGrafter"/>
</dbReference>
<feature type="transmembrane region" description="Helical" evidence="8">
    <location>
        <begin position="302"/>
        <end position="322"/>
    </location>
</feature>
<name>A0A2W0BZH3_9BACL</name>
<evidence type="ECO:0000313" key="9">
    <source>
        <dbReference type="EMBL" id="PYY25183.1"/>
    </source>
</evidence>
<evidence type="ECO:0000256" key="8">
    <source>
        <dbReference type="SAM" id="Phobius"/>
    </source>
</evidence>
<dbReference type="GO" id="GO:0005886">
    <property type="term" value="C:plasma membrane"/>
    <property type="evidence" value="ECO:0007669"/>
    <property type="project" value="UniProtKB-SubCell"/>
</dbReference>
<dbReference type="EMBL" id="PRLG01000039">
    <property type="protein sequence ID" value="PYY25183.1"/>
    <property type="molecule type" value="Genomic_DNA"/>
</dbReference>
<evidence type="ECO:0000256" key="5">
    <source>
        <dbReference type="ARBA" id="ARBA00022692"/>
    </source>
</evidence>
<organism evidence="9 10">
    <name type="scientific">Paenibacillus illinoisensis</name>
    <dbReference type="NCBI Taxonomy" id="59845"/>
    <lineage>
        <taxon>Bacteria</taxon>
        <taxon>Bacillati</taxon>
        <taxon>Bacillota</taxon>
        <taxon>Bacilli</taxon>
        <taxon>Bacillales</taxon>
        <taxon>Paenibacillaceae</taxon>
        <taxon>Paenibacillus</taxon>
    </lineage>
</organism>
<feature type="transmembrane region" description="Helical" evidence="8">
    <location>
        <begin position="142"/>
        <end position="165"/>
    </location>
</feature>
<dbReference type="PANTHER" id="PTHR30472:SF1">
    <property type="entry name" value="FE(3+) DICITRATE TRANSPORT SYSTEM PERMEASE PROTEIN FECC-RELATED"/>
    <property type="match status" value="1"/>
</dbReference>
<proteinExistence type="inferred from homology"/>
<protein>
    <submittedName>
        <fullName evidence="9">Transport system permease protein</fullName>
    </submittedName>
</protein>
<dbReference type="Gene3D" id="1.10.3470.10">
    <property type="entry name" value="ABC transporter involved in vitamin B12 uptake, BtuC"/>
    <property type="match status" value="1"/>
</dbReference>
<comment type="subcellular location">
    <subcellularLocation>
        <location evidence="1">Cell membrane</location>
        <topology evidence="1">Multi-pass membrane protein</topology>
    </subcellularLocation>
</comment>
<dbReference type="AlphaFoldDB" id="A0A2W0BZH3"/>
<feature type="transmembrane region" description="Helical" evidence="8">
    <location>
        <begin position="272"/>
        <end position="290"/>
    </location>
</feature>
<feature type="transmembrane region" description="Helical" evidence="8">
    <location>
        <begin position="59"/>
        <end position="78"/>
    </location>
</feature>
<keyword evidence="7 8" id="KW-0472">Membrane</keyword>
<sequence length="329" mass="34526">MVLLLLFFSAVMLLILSFLLSLKVGMARISWHTIYEALFSGTGDSKEHLYIRTLRLPRAVLACMVGAQLALAGLLTQIVTKNPLASPHVFGINAGASLAVVTGMLLFPAASLLSSIGLAFAGAMLGALAIWMLSGQGAQQHVMLALAGIAIHFLFASLTEGAMILNQYNTESMIFWLAGSVNHASWQHIQLLAPLLGIVLLLVVLLLPSLRTLALDDEVAIGLGTRLKGVRAFAMILVVLLAGSAVAICGPIGFVCLIVPHVARAMLGSGSSPGVLLTLAMLLGSILLLLADVMSRLISFPFNSPVGIVMAVIGAPVFIYLARRQGGKG</sequence>
<dbReference type="SUPFAM" id="SSF81345">
    <property type="entry name" value="ABC transporter involved in vitamin B12 uptake, BtuC"/>
    <property type="match status" value="1"/>
</dbReference>
<comment type="similarity">
    <text evidence="2">Belongs to the binding-protein-dependent transport system permease family. FecCD subfamily.</text>
</comment>
<feature type="transmembrane region" description="Helical" evidence="8">
    <location>
        <begin position="185"/>
        <end position="207"/>
    </location>
</feature>
<accession>A0A2W0BZH3</accession>
<reference evidence="9 10" key="1">
    <citation type="submission" date="2018-01" db="EMBL/GenBank/DDBJ databases">
        <title>Genome sequence of the PGP bacterium Paenibacillus illinoisensis E3.</title>
        <authorList>
            <person name="Rolli E."/>
            <person name="Marasco R."/>
            <person name="Bessem C."/>
            <person name="Michoud G."/>
            <person name="Gaiarsa S."/>
            <person name="Borin S."/>
            <person name="Daffonchio D."/>
        </authorList>
    </citation>
    <scope>NUCLEOTIDE SEQUENCE [LARGE SCALE GENOMIC DNA]</scope>
    <source>
        <strain evidence="9 10">E3</strain>
    </source>
</reference>